<feature type="domain" description="Ig-like" evidence="21">
    <location>
        <begin position="263"/>
        <end position="351"/>
    </location>
</feature>
<evidence type="ECO:0000256" key="9">
    <source>
        <dbReference type="ARBA" id="ARBA00022989"/>
    </source>
</evidence>
<dbReference type="PANTHER" id="PTHR11422">
    <property type="entry name" value="T-CELL SURFACE GLYCOPROTEIN CD4"/>
    <property type="match status" value="1"/>
</dbReference>
<evidence type="ECO:0000256" key="10">
    <source>
        <dbReference type="ARBA" id="ARBA00023130"/>
    </source>
</evidence>
<evidence type="ECO:0000313" key="22">
    <source>
        <dbReference type="Proteomes" id="UP001190640"/>
    </source>
</evidence>
<evidence type="ECO:0000256" key="12">
    <source>
        <dbReference type="ARBA" id="ARBA00023157"/>
    </source>
</evidence>
<evidence type="ECO:0000256" key="15">
    <source>
        <dbReference type="ARBA" id="ARBA00057112"/>
    </source>
</evidence>
<dbReference type="GO" id="GO:1990782">
    <property type="term" value="F:protein tyrosine kinase binding"/>
    <property type="evidence" value="ECO:0007669"/>
    <property type="project" value="TreeGrafter"/>
</dbReference>
<dbReference type="InterPro" id="IPR036179">
    <property type="entry name" value="Ig-like_dom_sf"/>
</dbReference>
<evidence type="ECO:0000256" key="14">
    <source>
        <dbReference type="ARBA" id="ARBA00023319"/>
    </source>
</evidence>
<reference evidence="23" key="1">
    <citation type="submission" date="2025-08" db="UniProtKB">
        <authorList>
            <consortium name="RefSeq"/>
        </authorList>
    </citation>
    <scope>IDENTIFICATION</scope>
    <source>
        <tissue evidence="23">Blood</tissue>
    </source>
</reference>
<evidence type="ECO:0000256" key="20">
    <source>
        <dbReference type="SAM" id="Phobius"/>
    </source>
</evidence>
<dbReference type="InterPro" id="IPR013783">
    <property type="entry name" value="Ig-like_fold"/>
</dbReference>
<comment type="subunit">
    <text evidence="18">Interacts with MHC class II (MHC-II); selectively recognizes stable complexes of peptide and MHC-II. Interacts with FGL1 (via the Fibrinogen C-terminal domain).</text>
</comment>
<dbReference type="GO" id="GO:0070374">
    <property type="term" value="P:positive regulation of ERK1 and ERK2 cascade"/>
    <property type="evidence" value="ECO:0007669"/>
    <property type="project" value="TreeGrafter"/>
</dbReference>
<evidence type="ECO:0000256" key="7">
    <source>
        <dbReference type="ARBA" id="ARBA00022737"/>
    </source>
</evidence>
<keyword evidence="10" id="KW-1064">Adaptive immunity</keyword>
<evidence type="ECO:0000256" key="19">
    <source>
        <dbReference type="ARBA" id="ARBA00067553"/>
    </source>
</evidence>
<dbReference type="RefSeq" id="XP_054858893.1">
    <property type="nucleotide sequence ID" value="XM_055002918.1"/>
</dbReference>
<keyword evidence="9 20" id="KW-1133">Transmembrane helix</keyword>
<evidence type="ECO:0000256" key="13">
    <source>
        <dbReference type="ARBA" id="ARBA00023180"/>
    </source>
</evidence>
<evidence type="ECO:0000256" key="11">
    <source>
        <dbReference type="ARBA" id="ARBA00023136"/>
    </source>
</evidence>
<feature type="domain" description="Ig-like" evidence="21">
    <location>
        <begin position="184"/>
        <end position="250"/>
    </location>
</feature>
<dbReference type="Proteomes" id="UP001190640">
    <property type="component" value="Chromosome 18"/>
</dbReference>
<dbReference type="KEGG" id="emc:129345693"/>
<keyword evidence="11 20" id="KW-0472">Membrane</keyword>
<comment type="function">
    <text evidence="15">May function as a ligand for MHC class II (MHC-II) on antigen-presenting cells (APC), promoting APC activation/maturation and driving Th1 immune response.</text>
</comment>
<dbReference type="GO" id="GO:0035723">
    <property type="term" value="P:interleukin-15-mediated signaling pathway"/>
    <property type="evidence" value="ECO:0007669"/>
    <property type="project" value="TreeGrafter"/>
</dbReference>
<dbReference type="InterPro" id="IPR013151">
    <property type="entry name" value="Immunoglobulin_dom"/>
</dbReference>
<keyword evidence="14" id="KW-0393">Immunoglobulin domain</keyword>
<evidence type="ECO:0000259" key="21">
    <source>
        <dbReference type="PROSITE" id="PS50835"/>
    </source>
</evidence>
<proteinExistence type="inferred from homology"/>
<dbReference type="GO" id="GO:0042110">
    <property type="term" value="P:T cell activation"/>
    <property type="evidence" value="ECO:0007669"/>
    <property type="project" value="TreeGrafter"/>
</dbReference>
<dbReference type="Pfam" id="PF00047">
    <property type="entry name" value="ig"/>
    <property type="match status" value="1"/>
</dbReference>
<sequence>MDALALAVASRFKQRVLAVAKQIRVEAQPSPFPSPQPSFVLVAAGNVSREAGEEQRVWAEAGGWAVLPCCLSPQDLGSSLGEVYKRLSVRWERHGSSAHKVHRMVIKVTPSGLKIRTRSMMLRASMWDKDFLRGNFSLQVKPVATSDAGEYTAQVAYGSKVQHCKLKLDVVSVTANLHRPFVASEPVKLTCNATLPEKPRKIQWFHAGHLITTSGRFWSADQSLLISRSIGSDSGLWACQLTYAGGERVSATHHLQVIGFAEPTFPVVFAAVGSDAHLPCILNNNFVGYHNAKVAVRWSHMAWDDLKANSNPLQENNRNFSLYLPAVGPASAGQYRCEVSINGTAISKNVTLVIMTVIPSIEGPVLEGSHLLLTCNLSHSLEKLHVQWKLLSSRPRNGSKAASGSFERLSSGWTLEFSQVSPEDAGTWECSIHSTEGMQGAVHYHLEIAGAQIASPGQNVKPAIGKITYGLMTILFVLVVSITVLAFLRRKTHSLNFPALDRLVAAALPRKEVTDGIHEEKVLQID</sequence>
<evidence type="ECO:0000256" key="5">
    <source>
        <dbReference type="ARBA" id="ARBA00022692"/>
    </source>
</evidence>
<comment type="similarity">
    <text evidence="17">Belongs to the LAG3 family.</text>
</comment>
<organism evidence="22 23">
    <name type="scientific">Eublepharis macularius</name>
    <name type="common">Leopard gecko</name>
    <name type="synonym">Cyrtodactylus macularius</name>
    <dbReference type="NCBI Taxonomy" id="481883"/>
    <lineage>
        <taxon>Eukaryota</taxon>
        <taxon>Metazoa</taxon>
        <taxon>Chordata</taxon>
        <taxon>Craniata</taxon>
        <taxon>Vertebrata</taxon>
        <taxon>Euteleostomi</taxon>
        <taxon>Lepidosauria</taxon>
        <taxon>Squamata</taxon>
        <taxon>Bifurcata</taxon>
        <taxon>Gekkota</taxon>
        <taxon>Eublepharidae</taxon>
        <taxon>Eublepharinae</taxon>
        <taxon>Eublepharis</taxon>
    </lineage>
</organism>
<accession>A0AA97KKP7</accession>
<keyword evidence="8" id="KW-0391">Immunity</keyword>
<dbReference type="SMART" id="SM00409">
    <property type="entry name" value="IG"/>
    <property type="match status" value="4"/>
</dbReference>
<evidence type="ECO:0000256" key="8">
    <source>
        <dbReference type="ARBA" id="ARBA00022859"/>
    </source>
</evidence>
<keyword evidence="7" id="KW-0677">Repeat</keyword>
<feature type="transmembrane region" description="Helical" evidence="20">
    <location>
        <begin position="467"/>
        <end position="488"/>
    </location>
</feature>
<keyword evidence="5 20" id="KW-0812">Transmembrane</keyword>
<dbReference type="GO" id="GO:0002250">
    <property type="term" value="P:adaptive immune response"/>
    <property type="evidence" value="ECO:0007669"/>
    <property type="project" value="UniProtKB-KW"/>
</dbReference>
<evidence type="ECO:0000256" key="6">
    <source>
        <dbReference type="ARBA" id="ARBA00022729"/>
    </source>
</evidence>
<dbReference type="GO" id="GO:0005576">
    <property type="term" value="C:extracellular region"/>
    <property type="evidence" value="ECO:0007669"/>
    <property type="project" value="UniProtKB-SubCell"/>
</dbReference>
<evidence type="ECO:0000256" key="17">
    <source>
        <dbReference type="ARBA" id="ARBA00061264"/>
    </source>
</evidence>
<name>A0AA97KKP7_EUBMA</name>
<gene>
    <name evidence="23" type="primary">LAG3</name>
</gene>
<dbReference type="GeneID" id="129345693"/>
<comment type="function">
    <text evidence="16">Lymphocyte activation gene 3 protein: Inhibitory receptor on antigen activated T-cells. Delivers inhibitory signals upon binding to ligands, such as FGL1. FGL1 constitutes a major ligand of LAG3 and is responsible for LAG3 T-cell inhibitory function. Following TCR engagement, LAG3 associates with CD3-TCR in the immunological synapse and directly inhibits T-cell activation. May inhibit antigen-specific T-cell activation in synergy with PDCD1/PD-1, possibly by acting as a coreceptor for PDCD1/PD-1. Negatively regulates the proliferation, activation, effector function and homeostasis of both CD8(+) and CD4(+) T-cells. Also mediates immune tolerance: constitutively expressed on a subset of regulatory T-cells (Tregs) and contributes to their suppressive function. Also acts as a negative regulator of plasmacytoid dendritic cell (pDCs) activation. Binds MHC class II (MHC-II); the precise role of MHC-II-binding is however unclear.</text>
</comment>
<dbReference type="InterPro" id="IPR003599">
    <property type="entry name" value="Ig_sub"/>
</dbReference>
<evidence type="ECO:0000313" key="23">
    <source>
        <dbReference type="RefSeq" id="XP_054858893.1"/>
    </source>
</evidence>
<keyword evidence="3" id="KW-1003">Cell membrane</keyword>
<dbReference type="AlphaFoldDB" id="A0AA97KKP7"/>
<keyword evidence="12" id="KW-1015">Disulfide bond</keyword>
<dbReference type="GO" id="GO:0045121">
    <property type="term" value="C:membrane raft"/>
    <property type="evidence" value="ECO:0007669"/>
    <property type="project" value="TreeGrafter"/>
</dbReference>
<dbReference type="InterPro" id="IPR003598">
    <property type="entry name" value="Ig_sub2"/>
</dbReference>
<evidence type="ECO:0000256" key="2">
    <source>
        <dbReference type="ARBA" id="ARBA00004613"/>
    </source>
</evidence>
<feature type="domain" description="Ig-like" evidence="21">
    <location>
        <begin position="37"/>
        <end position="169"/>
    </location>
</feature>
<dbReference type="SUPFAM" id="SSF48726">
    <property type="entry name" value="Immunoglobulin"/>
    <property type="match status" value="4"/>
</dbReference>
<dbReference type="GO" id="GO:0009897">
    <property type="term" value="C:external side of plasma membrane"/>
    <property type="evidence" value="ECO:0007669"/>
    <property type="project" value="TreeGrafter"/>
</dbReference>
<evidence type="ECO:0000256" key="16">
    <source>
        <dbReference type="ARBA" id="ARBA00059221"/>
    </source>
</evidence>
<dbReference type="PANTHER" id="PTHR11422:SF12">
    <property type="entry name" value="MICROFIBRIL-ASSOCIATED GLYCOPROTEIN 3"/>
    <property type="match status" value="1"/>
</dbReference>
<dbReference type="Gene3D" id="2.60.40.10">
    <property type="entry name" value="Immunoglobulins"/>
    <property type="match status" value="4"/>
</dbReference>
<evidence type="ECO:0000256" key="18">
    <source>
        <dbReference type="ARBA" id="ARBA00065545"/>
    </source>
</evidence>
<evidence type="ECO:0000256" key="4">
    <source>
        <dbReference type="ARBA" id="ARBA00022525"/>
    </source>
</evidence>
<dbReference type="FunFam" id="2.60.40.10:FF:002440">
    <property type="entry name" value="Lymphocyte activation gene 3 protein"/>
    <property type="match status" value="1"/>
</dbReference>
<dbReference type="InterPro" id="IPR007110">
    <property type="entry name" value="Ig-like_dom"/>
</dbReference>
<dbReference type="GO" id="GO:0042289">
    <property type="term" value="F:MHC class II protein binding"/>
    <property type="evidence" value="ECO:0007669"/>
    <property type="project" value="TreeGrafter"/>
</dbReference>
<keyword evidence="22" id="KW-1185">Reference proteome</keyword>
<dbReference type="CTD" id="3902"/>
<keyword evidence="6" id="KW-0732">Signal</keyword>
<dbReference type="CDD" id="cd00096">
    <property type="entry name" value="Ig"/>
    <property type="match status" value="2"/>
</dbReference>
<feature type="domain" description="Ig-like" evidence="21">
    <location>
        <begin position="367"/>
        <end position="449"/>
    </location>
</feature>
<evidence type="ECO:0000256" key="1">
    <source>
        <dbReference type="ARBA" id="ARBA00004251"/>
    </source>
</evidence>
<dbReference type="PROSITE" id="PS50835">
    <property type="entry name" value="IG_LIKE"/>
    <property type="match status" value="4"/>
</dbReference>
<comment type="subcellular location">
    <subcellularLocation>
        <location evidence="1">Cell membrane</location>
        <topology evidence="1">Single-pass type I membrane protein</topology>
    </subcellularLocation>
    <subcellularLocation>
        <location evidence="2">Secreted</location>
    </subcellularLocation>
</comment>
<protein>
    <recommendedName>
        <fullName evidence="19">Lymphocyte activation gene 3 protein</fullName>
    </recommendedName>
</protein>
<keyword evidence="4" id="KW-0964">Secreted</keyword>
<dbReference type="SMART" id="SM00408">
    <property type="entry name" value="IGc2"/>
    <property type="match status" value="2"/>
</dbReference>
<evidence type="ECO:0000256" key="3">
    <source>
        <dbReference type="ARBA" id="ARBA00022475"/>
    </source>
</evidence>
<keyword evidence="13" id="KW-0325">Glycoprotein</keyword>